<dbReference type="RefSeq" id="XP_046067367.1">
    <property type="nucleotide sequence ID" value="XM_046221037.1"/>
</dbReference>
<protein>
    <recommendedName>
        <fullName evidence="3">Carboxymuconolactone decarboxylase-like domain-containing protein</fullName>
    </recommendedName>
</protein>
<reference evidence="1" key="1">
    <citation type="submission" date="2021-12" db="EMBL/GenBank/DDBJ databases">
        <title>Convergent genome expansion in fungi linked to evolution of root-endophyte symbiosis.</title>
        <authorList>
            <consortium name="DOE Joint Genome Institute"/>
            <person name="Ke Y.-H."/>
            <person name="Bonito G."/>
            <person name="Liao H.-L."/>
            <person name="Looney B."/>
            <person name="Rojas-Flechas A."/>
            <person name="Nash J."/>
            <person name="Hameed K."/>
            <person name="Schadt C."/>
            <person name="Martin F."/>
            <person name="Crous P.W."/>
            <person name="Miettinen O."/>
            <person name="Magnuson J.K."/>
            <person name="Labbe J."/>
            <person name="Jacobson D."/>
            <person name="Doktycz M.J."/>
            <person name="Veneault-Fourrey C."/>
            <person name="Kuo A."/>
            <person name="Mondo S."/>
            <person name="Calhoun S."/>
            <person name="Riley R."/>
            <person name="Ohm R."/>
            <person name="LaButti K."/>
            <person name="Andreopoulos B."/>
            <person name="Pangilinan J."/>
            <person name="Nolan M."/>
            <person name="Tritt A."/>
            <person name="Clum A."/>
            <person name="Lipzen A."/>
            <person name="Daum C."/>
            <person name="Barry K."/>
            <person name="Grigoriev I.V."/>
            <person name="Vilgalys R."/>
        </authorList>
    </citation>
    <scope>NUCLEOTIDE SEQUENCE</scope>
    <source>
        <strain evidence="1">PMI_201</strain>
    </source>
</reference>
<evidence type="ECO:0000313" key="2">
    <source>
        <dbReference type="Proteomes" id="UP001201262"/>
    </source>
</evidence>
<dbReference type="Gene3D" id="1.20.1290.10">
    <property type="entry name" value="AhpD-like"/>
    <property type="match status" value="1"/>
</dbReference>
<accession>A0AAD4KM37</accession>
<organism evidence="1 2">
    <name type="scientific">Talaromyces proteolyticus</name>
    <dbReference type="NCBI Taxonomy" id="1131652"/>
    <lineage>
        <taxon>Eukaryota</taxon>
        <taxon>Fungi</taxon>
        <taxon>Dikarya</taxon>
        <taxon>Ascomycota</taxon>
        <taxon>Pezizomycotina</taxon>
        <taxon>Eurotiomycetes</taxon>
        <taxon>Eurotiomycetidae</taxon>
        <taxon>Eurotiales</taxon>
        <taxon>Trichocomaceae</taxon>
        <taxon>Talaromyces</taxon>
        <taxon>Talaromyces sect. Bacilispori</taxon>
    </lineage>
</organism>
<comment type="caution">
    <text evidence="1">The sequence shown here is derived from an EMBL/GenBank/DDBJ whole genome shotgun (WGS) entry which is preliminary data.</text>
</comment>
<dbReference type="Proteomes" id="UP001201262">
    <property type="component" value="Unassembled WGS sequence"/>
</dbReference>
<keyword evidence="2" id="KW-1185">Reference proteome</keyword>
<evidence type="ECO:0008006" key="3">
    <source>
        <dbReference type="Google" id="ProtNLM"/>
    </source>
</evidence>
<sequence length="250" mass="27851">MSDFERKYITANNPPNTPVYDEMFFQNLFRELNTISPELEPISISILASLAIGAHRPDLVSCILDRAIAKNQQNLELSFKQLEGVIMVVWPFVGIPWCVTACLGIVNVLEGHNFLEVADKVRRPSLNSGHKQIGEDLMLETYKTVRNEEVRDMLRQYFPDFSSLTWTVVFGYCLNETTETGVFNEAQSELILACCLTTSGATRQATSHLKASISLGNSVDSVRAVLKVAAMLVSWNGQVFNPLDINAICS</sequence>
<evidence type="ECO:0000313" key="1">
    <source>
        <dbReference type="EMBL" id="KAH8691275.1"/>
    </source>
</evidence>
<proteinExistence type="predicted"/>
<dbReference type="GeneID" id="70251324"/>
<dbReference type="EMBL" id="JAJTJA010000012">
    <property type="protein sequence ID" value="KAH8691275.1"/>
    <property type="molecule type" value="Genomic_DNA"/>
</dbReference>
<dbReference type="SUPFAM" id="SSF69118">
    <property type="entry name" value="AhpD-like"/>
    <property type="match status" value="1"/>
</dbReference>
<name>A0AAD4KM37_9EURO</name>
<dbReference type="AlphaFoldDB" id="A0AAD4KM37"/>
<dbReference type="InterPro" id="IPR029032">
    <property type="entry name" value="AhpD-like"/>
</dbReference>
<gene>
    <name evidence="1" type="ORF">BGW36DRAFT_431828</name>
</gene>